<dbReference type="EMBL" id="BRYB01002661">
    <property type="protein sequence ID" value="GMI23522.1"/>
    <property type="molecule type" value="Genomic_DNA"/>
</dbReference>
<gene>
    <name evidence="1" type="ORF">TeGR_g12591</name>
</gene>
<accession>A0ABQ6MCF4</accession>
<protein>
    <recommendedName>
        <fullName evidence="3">Mitochondrial carrier protein</fullName>
    </recommendedName>
</protein>
<reference evidence="1 2" key="1">
    <citation type="journal article" date="2023" name="Commun. Biol.">
        <title>Genome analysis of Parmales, the sister group of diatoms, reveals the evolutionary specialization of diatoms from phago-mixotrophs to photoautotrophs.</title>
        <authorList>
            <person name="Ban H."/>
            <person name="Sato S."/>
            <person name="Yoshikawa S."/>
            <person name="Yamada K."/>
            <person name="Nakamura Y."/>
            <person name="Ichinomiya M."/>
            <person name="Sato N."/>
            <person name="Blanc-Mathieu R."/>
            <person name="Endo H."/>
            <person name="Kuwata A."/>
            <person name="Ogata H."/>
        </authorList>
    </citation>
    <scope>NUCLEOTIDE SEQUENCE [LARGE SCALE GENOMIC DNA]</scope>
</reference>
<name>A0ABQ6MCF4_9STRA</name>
<comment type="caution">
    <text evidence="1">The sequence shown here is derived from an EMBL/GenBank/DDBJ whole genome shotgun (WGS) entry which is preliminary data.</text>
</comment>
<evidence type="ECO:0000313" key="1">
    <source>
        <dbReference type="EMBL" id="GMI23522.1"/>
    </source>
</evidence>
<proteinExistence type="predicted"/>
<sequence>MQFSHDEALLLSGAVGGPFTILVYTPLRNAITLGSKYSASSMDLYRKTLRHSLGFTGALTPTVCSCPQFVAMGPVYHWFSSALGSSSLAVLPTAMTESVISYGSQCRNAQLAFNASAASDAQVKVLQSFYNPLHVGIIPHVMRNAVAMSGIRILNEPCDRVISKLVTKTEANKGKVEFVGQFAAAIFAAAFSMPFNQCFNYLAVTPSANARDIVKFLDTQYFERGRGGEKTVSKRLIRDLFMRVAYNAPQLTTFVLIERFALSLAKEKEKL</sequence>
<organism evidence="1 2">
    <name type="scientific">Tetraparma gracilis</name>
    <dbReference type="NCBI Taxonomy" id="2962635"/>
    <lineage>
        <taxon>Eukaryota</taxon>
        <taxon>Sar</taxon>
        <taxon>Stramenopiles</taxon>
        <taxon>Ochrophyta</taxon>
        <taxon>Bolidophyceae</taxon>
        <taxon>Parmales</taxon>
        <taxon>Triparmaceae</taxon>
        <taxon>Tetraparma</taxon>
    </lineage>
</organism>
<evidence type="ECO:0000313" key="2">
    <source>
        <dbReference type="Proteomes" id="UP001165060"/>
    </source>
</evidence>
<dbReference type="Proteomes" id="UP001165060">
    <property type="component" value="Unassembled WGS sequence"/>
</dbReference>
<keyword evidence="2" id="KW-1185">Reference proteome</keyword>
<evidence type="ECO:0008006" key="3">
    <source>
        <dbReference type="Google" id="ProtNLM"/>
    </source>
</evidence>